<feature type="domain" description="Chondroitin proteoglycan 4" evidence="3">
    <location>
        <begin position="463"/>
        <end position="555"/>
    </location>
</feature>
<keyword evidence="5" id="KW-1185">Reference proteome</keyword>
<feature type="signal peptide" evidence="2">
    <location>
        <begin position="1"/>
        <end position="20"/>
    </location>
</feature>
<comment type="caution">
    <text evidence="4">The sequence shown here is derived from an EMBL/GenBank/DDBJ whole genome shotgun (WGS) entry which is preliminary data.</text>
</comment>
<name>A0ABR1DWG6_NECAM</name>
<sequence length="901" mass="99432">MDLLWLILSMTSLTLQFVESRSKCYSCASANMKTDFITKERGPPNRKQEPLTFDNNCDEDPWIIKQRSTVACETKCFKWQQLLNNSGSFSMMTFRGCYDTMFDMSNPSTLAIPDHNFCTAGEVQLSCLSDASVIEHSCWCDGDYCNSVNRISFIFSTLVVSLLIKIMQIYFLGLILPLALAKVESDGGNIALNFNSDVLMRAMGVPVCVRKCIDPFLDEVSVLWQMRAIVQNAKPLCRSHTQALECLKRSPSCDTHKLFKTASSTVEKMCGERAPLFEKVRPCLEKYGDIPAQVCDAKCHGRANLTAFVNHPAIVRAAKMGGNIVAVTDHLGGLCSSLHCELPCVTLELNKVCPLSGWLMLDILLQPLDAVANLLLDASPTLKDYLEKKMDKRCHFTLQKRVMKITWKELLFLFSSLTTTHCEVIQQPVDVHSSPLDSSGKSNLEQPSFWFHGTEFANEPPPCHTACTAPVVEVLTVFFRSENFNESMHRACNSYHEALACMKLHNHCGTDSVFESLTSGLKYMCREQVEAFTALADCIDENSARVKRDCDHHCHSNSLVTGLALKDTVMTQLDHPIVSKNVNMRRIIEPHMSRFFLSEGCRIGECLMKCMRTKYNMLCEGTAGSILLEMLTRPLSAGRGSTPSFPSTAHLTSFLGGFLPRSCGYLTTPRKGHNDFRIDPELDKEIKRMYSDKNRPVGVPLQSSLSEPVMIENPFLEVSNLFHRVSPIDTMAAPELGVLGNGDVWEEESKKELKQLKESSASGVEESSGSGIEESSGSGVEESSGSGVEESSGSGVEESSGSGVEESSGNDEENASGSGEEDLSGSGNDLVQSHTLTNRASQPMVNAKHETELLFMVDESKKLPSYPVKAGTKYKVHTIADAKVEALQANSSVTSSHKNEQ</sequence>
<dbReference type="InterPro" id="IPR053123">
    <property type="entry name" value="CPG4-like"/>
</dbReference>
<evidence type="ECO:0000256" key="1">
    <source>
        <dbReference type="SAM" id="MobiDB-lite"/>
    </source>
</evidence>
<dbReference type="Pfam" id="PF15481">
    <property type="entry name" value="CPG4"/>
    <property type="match status" value="2"/>
</dbReference>
<feature type="compositionally biased region" description="Low complexity" evidence="1">
    <location>
        <begin position="758"/>
        <end position="807"/>
    </location>
</feature>
<dbReference type="InterPro" id="IPR029153">
    <property type="entry name" value="CPG4"/>
</dbReference>
<dbReference type="PANTHER" id="PTHR37442:SF1">
    <property type="entry name" value="CHONDROITIN PROTEOGLYCAN 4 DOMAIN-CONTAINING PROTEIN"/>
    <property type="match status" value="1"/>
</dbReference>
<reference evidence="4 5" key="1">
    <citation type="submission" date="2023-08" db="EMBL/GenBank/DDBJ databases">
        <title>A Necator americanus chromosomal reference genome.</title>
        <authorList>
            <person name="Ilik V."/>
            <person name="Petrzelkova K.J."/>
            <person name="Pardy F."/>
            <person name="Fuh T."/>
            <person name="Niatou-Singa F.S."/>
            <person name="Gouil Q."/>
            <person name="Baker L."/>
            <person name="Ritchie M.E."/>
            <person name="Jex A.R."/>
            <person name="Gazzola D."/>
            <person name="Li H."/>
            <person name="Toshio Fujiwara R."/>
            <person name="Zhan B."/>
            <person name="Aroian R.V."/>
            <person name="Pafco B."/>
            <person name="Schwarz E.M."/>
        </authorList>
    </citation>
    <scope>NUCLEOTIDE SEQUENCE [LARGE SCALE GENOMIC DNA]</scope>
    <source>
        <strain evidence="4 5">Aroian</strain>
        <tissue evidence="4">Whole animal</tissue>
    </source>
</reference>
<dbReference type="EMBL" id="JAVFWL010000005">
    <property type="protein sequence ID" value="KAK6754774.1"/>
    <property type="molecule type" value="Genomic_DNA"/>
</dbReference>
<evidence type="ECO:0000313" key="4">
    <source>
        <dbReference type="EMBL" id="KAK6754774.1"/>
    </source>
</evidence>
<feature type="domain" description="Chondroitin proteoglycan 4" evidence="3">
    <location>
        <begin position="208"/>
        <end position="300"/>
    </location>
</feature>
<keyword evidence="2" id="KW-0732">Signal</keyword>
<gene>
    <name evidence="4" type="primary">Necator_chrV.g18435</name>
    <name evidence="4" type="ORF">RB195_013644</name>
</gene>
<protein>
    <recommendedName>
        <fullName evidence="3">Chondroitin proteoglycan 4 domain-containing protein</fullName>
    </recommendedName>
</protein>
<evidence type="ECO:0000256" key="2">
    <source>
        <dbReference type="SAM" id="SignalP"/>
    </source>
</evidence>
<evidence type="ECO:0000313" key="5">
    <source>
        <dbReference type="Proteomes" id="UP001303046"/>
    </source>
</evidence>
<proteinExistence type="predicted"/>
<feature type="compositionally biased region" description="Acidic residues" evidence="1">
    <location>
        <begin position="808"/>
        <end position="823"/>
    </location>
</feature>
<feature type="chain" id="PRO_5047324618" description="Chondroitin proteoglycan 4 domain-containing protein" evidence="2">
    <location>
        <begin position="21"/>
        <end position="901"/>
    </location>
</feature>
<feature type="region of interest" description="Disordered" evidence="1">
    <location>
        <begin position="750"/>
        <end position="846"/>
    </location>
</feature>
<dbReference type="Proteomes" id="UP001303046">
    <property type="component" value="Unassembled WGS sequence"/>
</dbReference>
<feature type="compositionally biased region" description="Polar residues" evidence="1">
    <location>
        <begin position="829"/>
        <end position="844"/>
    </location>
</feature>
<organism evidence="4 5">
    <name type="scientific">Necator americanus</name>
    <name type="common">Human hookworm</name>
    <dbReference type="NCBI Taxonomy" id="51031"/>
    <lineage>
        <taxon>Eukaryota</taxon>
        <taxon>Metazoa</taxon>
        <taxon>Ecdysozoa</taxon>
        <taxon>Nematoda</taxon>
        <taxon>Chromadorea</taxon>
        <taxon>Rhabditida</taxon>
        <taxon>Rhabditina</taxon>
        <taxon>Rhabditomorpha</taxon>
        <taxon>Strongyloidea</taxon>
        <taxon>Ancylostomatidae</taxon>
        <taxon>Bunostominae</taxon>
        <taxon>Necator</taxon>
    </lineage>
</organism>
<dbReference type="PANTHER" id="PTHR37442">
    <property type="entry name" value="F18A1.7 PROTEIN-RELATED"/>
    <property type="match status" value="1"/>
</dbReference>
<accession>A0ABR1DWG6</accession>
<evidence type="ECO:0000259" key="3">
    <source>
        <dbReference type="Pfam" id="PF15481"/>
    </source>
</evidence>